<evidence type="ECO:0000313" key="5">
    <source>
        <dbReference type="Proteomes" id="UP001159405"/>
    </source>
</evidence>
<feature type="region of interest" description="Disordered" evidence="2">
    <location>
        <begin position="689"/>
        <end position="708"/>
    </location>
</feature>
<accession>A0ABN8QZG5</accession>
<gene>
    <name evidence="4" type="ORF">PLOB_00012283</name>
</gene>
<feature type="non-terminal residue" evidence="4">
    <location>
        <position position="918"/>
    </location>
</feature>
<dbReference type="Proteomes" id="UP001159405">
    <property type="component" value="Unassembled WGS sequence"/>
</dbReference>
<keyword evidence="1" id="KW-0479">Metal-binding</keyword>
<dbReference type="InterPro" id="IPR046496">
    <property type="entry name" value="DUF6589"/>
</dbReference>
<protein>
    <recommendedName>
        <fullName evidence="3">C2H2-type domain-containing protein</fullName>
    </recommendedName>
</protein>
<comment type="caution">
    <text evidence="4">The sequence shown here is derived from an EMBL/GenBank/DDBJ whole genome shotgun (WGS) entry which is preliminary data.</text>
</comment>
<dbReference type="PROSITE" id="PS50157">
    <property type="entry name" value="ZINC_FINGER_C2H2_2"/>
    <property type="match status" value="1"/>
</dbReference>
<evidence type="ECO:0000256" key="1">
    <source>
        <dbReference type="PROSITE-ProRule" id="PRU00042"/>
    </source>
</evidence>
<keyword evidence="1" id="KW-0862">Zinc</keyword>
<feature type="non-terminal residue" evidence="4">
    <location>
        <position position="1"/>
    </location>
</feature>
<sequence length="918" mass="104575">VTITFPSEKKKKVISDEYADAVKYLALDLPKAACKVLLQSKTMKVHLKELLFEEMELEMQSVCSSKNNSLLRKSVTALNLKEFEDELRTKAPVTNDLLDMLCTSSRQKKHKRSGSAEVSETRAERATSVRLTVASMILYCRCPQLAALSTRIGLIVRHSGSGRMGLETLYRHGVCPHPDTIHRKAQQLGLEHDREVLKWKNENENSQRKLEILDSIETSLKDTMYLGIQPTICEFKDVILQKKAGKEMCLALPDRLENEITTLDVSCLQLACQVTTPYEVVQNVFQNQATVYSVEEVMECFETVVAVAIEEGVCHPIEACNIAKKKVEENIPGYQIIGDNLDLHINVKHMSNDNRNNSLHMFNIVAIKDDVSGKSLPDHSTITLEEIKVADFLPSARDIDLLKRDFIPIWTRVLVTQLEKFSLFRPVVVWHIPHEYSAVMQQPSKVVPLGVLPKNENLNDDMIDIMETIQEKYVPRSDKEKGLKTVFFGGDQLTEERARNVQMARQDGRTKEERLEGLWPKNEDWHAIRIAYDTVLKTLNKPNSLMDWGTYASNAIVSGNKNGLLNVMDNYDKVKEFFAINLDAFITSAALEYFGMENVNSTPTINSFEPSLKWANQTEKRQWLHKHAGHMIDKFVMDGVTDLNSIREEFSAPAPPKVEHPCRHPGCNRKFFYMKCLLKHELNVHGLDLPNPANGPEKQSEHRDHTEEKIKSDGIYDYGCLTLSLGLLLRDADDAVREGDGERLSRVWKFLTFLYRAGGNNKYALAGLRLTASHLALLSPRQSHRLKWNRFAARESGTGRRLSRDLLLENNNLIGKEEIKALGFPNINNQNIISATRSIGPIQELLQKSNKDLGLSKRKTHHANKTRQDVFNRVLHQVHQKAAVFKYSPGRKYNSFPNVQPIFTTIDRKQLHAWIKRN</sequence>
<keyword evidence="1" id="KW-0863">Zinc-finger</keyword>
<feature type="domain" description="C2H2-type" evidence="3">
    <location>
        <begin position="660"/>
        <end position="690"/>
    </location>
</feature>
<evidence type="ECO:0000256" key="2">
    <source>
        <dbReference type="SAM" id="MobiDB-lite"/>
    </source>
</evidence>
<proteinExistence type="predicted"/>
<dbReference type="InterPro" id="IPR013087">
    <property type="entry name" value="Znf_C2H2_type"/>
</dbReference>
<reference evidence="4 5" key="1">
    <citation type="submission" date="2022-05" db="EMBL/GenBank/DDBJ databases">
        <authorList>
            <consortium name="Genoscope - CEA"/>
            <person name="William W."/>
        </authorList>
    </citation>
    <scope>NUCLEOTIDE SEQUENCE [LARGE SCALE GENOMIC DNA]</scope>
</reference>
<dbReference type="EMBL" id="CALNXK010000168">
    <property type="protein sequence ID" value="CAH3171897.1"/>
    <property type="molecule type" value="Genomic_DNA"/>
</dbReference>
<keyword evidence="5" id="KW-1185">Reference proteome</keyword>
<organism evidence="4 5">
    <name type="scientific">Porites lobata</name>
    <dbReference type="NCBI Taxonomy" id="104759"/>
    <lineage>
        <taxon>Eukaryota</taxon>
        <taxon>Metazoa</taxon>
        <taxon>Cnidaria</taxon>
        <taxon>Anthozoa</taxon>
        <taxon>Hexacorallia</taxon>
        <taxon>Scleractinia</taxon>
        <taxon>Fungiina</taxon>
        <taxon>Poritidae</taxon>
        <taxon>Porites</taxon>
    </lineage>
</organism>
<evidence type="ECO:0000259" key="3">
    <source>
        <dbReference type="PROSITE" id="PS50157"/>
    </source>
</evidence>
<dbReference type="PROSITE" id="PS00028">
    <property type="entry name" value="ZINC_FINGER_C2H2_1"/>
    <property type="match status" value="1"/>
</dbReference>
<name>A0ABN8QZG5_9CNID</name>
<feature type="compositionally biased region" description="Basic and acidic residues" evidence="2">
    <location>
        <begin position="698"/>
        <end position="708"/>
    </location>
</feature>
<dbReference type="Pfam" id="PF20231">
    <property type="entry name" value="DUF6589"/>
    <property type="match status" value="1"/>
</dbReference>
<evidence type="ECO:0000313" key="4">
    <source>
        <dbReference type="EMBL" id="CAH3171897.1"/>
    </source>
</evidence>